<dbReference type="SMART" id="SM00387">
    <property type="entry name" value="HATPase_c"/>
    <property type="match status" value="1"/>
</dbReference>
<evidence type="ECO:0000256" key="9">
    <source>
        <dbReference type="ARBA" id="ARBA00022777"/>
    </source>
</evidence>
<dbReference type="InterPro" id="IPR003660">
    <property type="entry name" value="HAMP_dom"/>
</dbReference>
<evidence type="ECO:0000256" key="4">
    <source>
        <dbReference type="ARBA" id="ARBA00022475"/>
    </source>
</evidence>
<feature type="transmembrane region" description="Helical" evidence="18">
    <location>
        <begin position="178"/>
        <end position="199"/>
    </location>
</feature>
<evidence type="ECO:0000256" key="17">
    <source>
        <dbReference type="SAM" id="MobiDB-lite"/>
    </source>
</evidence>
<dbReference type="PROSITE" id="PS50894">
    <property type="entry name" value="HPT"/>
    <property type="match status" value="1"/>
</dbReference>
<dbReference type="SUPFAM" id="SSF47226">
    <property type="entry name" value="Histidine-containing phosphotransfer domain, HPT domain"/>
    <property type="match status" value="1"/>
</dbReference>
<evidence type="ECO:0000313" key="23">
    <source>
        <dbReference type="EMBL" id="SDU53327.1"/>
    </source>
</evidence>
<feature type="modified residue" description="4-aspartylphosphate" evidence="15">
    <location>
        <position position="748"/>
    </location>
</feature>
<dbReference type="FunFam" id="1.10.287.130:FF:000003">
    <property type="entry name" value="Histidine kinase"/>
    <property type="match status" value="1"/>
</dbReference>
<dbReference type="PROSITE" id="PS50109">
    <property type="entry name" value="HIS_KIN"/>
    <property type="match status" value="1"/>
</dbReference>
<keyword evidence="16" id="KW-0175">Coiled coil</keyword>
<evidence type="ECO:0000256" key="3">
    <source>
        <dbReference type="ARBA" id="ARBA00012438"/>
    </source>
</evidence>
<keyword evidence="10" id="KW-0067">ATP-binding</keyword>
<evidence type="ECO:0000256" key="11">
    <source>
        <dbReference type="ARBA" id="ARBA00022989"/>
    </source>
</evidence>
<feature type="coiled-coil region" evidence="16">
    <location>
        <begin position="273"/>
        <end position="310"/>
    </location>
</feature>
<protein>
    <recommendedName>
        <fullName evidence="3">histidine kinase</fullName>
        <ecNumber evidence="3">2.7.13.3</ecNumber>
    </recommendedName>
</protein>
<evidence type="ECO:0000259" key="22">
    <source>
        <dbReference type="PROSITE" id="PS50894"/>
    </source>
</evidence>
<evidence type="ECO:0000256" key="8">
    <source>
        <dbReference type="ARBA" id="ARBA00022741"/>
    </source>
</evidence>
<feature type="modified residue" description="4-aspartylphosphate" evidence="15">
    <location>
        <position position="605"/>
    </location>
</feature>
<keyword evidence="6" id="KW-0808">Transferase</keyword>
<dbReference type="CDD" id="cd06225">
    <property type="entry name" value="HAMP"/>
    <property type="match status" value="1"/>
</dbReference>
<dbReference type="CDD" id="cd00082">
    <property type="entry name" value="HisKA"/>
    <property type="match status" value="1"/>
</dbReference>
<gene>
    <name evidence="23" type="ORF">SAMN04487931_11198</name>
</gene>
<dbReference type="InterPro" id="IPR033417">
    <property type="entry name" value="CHASE8"/>
</dbReference>
<evidence type="ECO:0000313" key="24">
    <source>
        <dbReference type="Proteomes" id="UP000199608"/>
    </source>
</evidence>
<evidence type="ECO:0000256" key="16">
    <source>
        <dbReference type="SAM" id="Coils"/>
    </source>
</evidence>
<dbReference type="InterPro" id="IPR003594">
    <property type="entry name" value="HATPase_dom"/>
</dbReference>
<keyword evidence="11 18" id="KW-1133">Transmembrane helix</keyword>
<dbReference type="EMBL" id="FNLL01000011">
    <property type="protein sequence ID" value="SDU53327.1"/>
    <property type="molecule type" value="Genomic_DNA"/>
</dbReference>
<dbReference type="FunFam" id="3.30.565.10:FF:000010">
    <property type="entry name" value="Sensor histidine kinase RcsC"/>
    <property type="match status" value="1"/>
</dbReference>
<accession>A0A1H2JA69</accession>
<dbReference type="InterPro" id="IPR001789">
    <property type="entry name" value="Sig_transdc_resp-reg_receiver"/>
</dbReference>
<dbReference type="AlphaFoldDB" id="A0A1H2JA69"/>
<keyword evidence="12" id="KW-0902">Two-component regulatory system</keyword>
<evidence type="ECO:0000256" key="6">
    <source>
        <dbReference type="ARBA" id="ARBA00022679"/>
    </source>
</evidence>
<keyword evidence="8" id="KW-0547">Nucleotide-binding</keyword>
<dbReference type="SUPFAM" id="SSF47384">
    <property type="entry name" value="Homodimeric domain of signal transducing histidine kinase"/>
    <property type="match status" value="1"/>
</dbReference>
<evidence type="ECO:0000256" key="13">
    <source>
        <dbReference type="ARBA" id="ARBA00023136"/>
    </source>
</evidence>
<dbReference type="Gene3D" id="1.20.120.160">
    <property type="entry name" value="HPT domain"/>
    <property type="match status" value="1"/>
</dbReference>
<dbReference type="Pfam" id="PF17152">
    <property type="entry name" value="CHASE8"/>
    <property type="match status" value="1"/>
</dbReference>
<keyword evidence="4" id="KW-1003">Cell membrane</keyword>
<dbReference type="InterPro" id="IPR005467">
    <property type="entry name" value="His_kinase_dom"/>
</dbReference>
<dbReference type="SUPFAM" id="SSF55874">
    <property type="entry name" value="ATPase domain of HSP90 chaperone/DNA topoisomerase II/histidine kinase"/>
    <property type="match status" value="1"/>
</dbReference>
<comment type="subcellular location">
    <subcellularLocation>
        <location evidence="2">Cell membrane</location>
        <topology evidence="2">Multi-pass membrane protein</topology>
    </subcellularLocation>
</comment>
<dbReference type="CDD" id="cd17546">
    <property type="entry name" value="REC_hyHK_CKI1_RcsC-like"/>
    <property type="match status" value="2"/>
</dbReference>
<comment type="catalytic activity">
    <reaction evidence="1">
        <text>ATP + protein L-histidine = ADP + protein N-phospho-L-histidine.</text>
        <dbReference type="EC" id="2.7.13.3"/>
    </reaction>
</comment>
<dbReference type="Pfam" id="PF00512">
    <property type="entry name" value="HisKA"/>
    <property type="match status" value="1"/>
</dbReference>
<dbReference type="SMART" id="SM00304">
    <property type="entry name" value="HAMP"/>
    <property type="match status" value="1"/>
</dbReference>
<dbReference type="Pfam" id="PF01627">
    <property type="entry name" value="Hpt"/>
    <property type="match status" value="1"/>
</dbReference>
<evidence type="ECO:0000256" key="14">
    <source>
        <dbReference type="PROSITE-ProRule" id="PRU00110"/>
    </source>
</evidence>
<keyword evidence="9 23" id="KW-0418">Kinase</keyword>
<dbReference type="PRINTS" id="PR00344">
    <property type="entry name" value="BCTRLSENSOR"/>
</dbReference>
<keyword evidence="24" id="KW-1185">Reference proteome</keyword>
<dbReference type="Gene3D" id="3.40.50.2300">
    <property type="match status" value="2"/>
</dbReference>
<keyword evidence="5 15" id="KW-0597">Phosphoprotein</keyword>
<feature type="modified residue" description="Phosphohistidine" evidence="14">
    <location>
        <position position="913"/>
    </location>
</feature>
<evidence type="ECO:0000256" key="15">
    <source>
        <dbReference type="PROSITE-ProRule" id="PRU00169"/>
    </source>
</evidence>
<dbReference type="InterPro" id="IPR003661">
    <property type="entry name" value="HisK_dim/P_dom"/>
</dbReference>
<feature type="domain" description="HAMP" evidence="21">
    <location>
        <begin position="203"/>
        <end position="256"/>
    </location>
</feature>
<keyword evidence="7 18" id="KW-0812">Transmembrane</keyword>
<dbReference type="RefSeq" id="WP_092236812.1">
    <property type="nucleotide sequence ID" value="NZ_FNLL01000011.1"/>
</dbReference>
<evidence type="ECO:0000256" key="12">
    <source>
        <dbReference type="ARBA" id="ARBA00023012"/>
    </source>
</evidence>
<evidence type="ECO:0000256" key="1">
    <source>
        <dbReference type="ARBA" id="ARBA00000085"/>
    </source>
</evidence>
<feature type="domain" description="Response regulatory" evidence="20">
    <location>
        <begin position="551"/>
        <end position="672"/>
    </location>
</feature>
<dbReference type="PROSITE" id="PS50110">
    <property type="entry name" value="RESPONSE_REGULATORY"/>
    <property type="match status" value="2"/>
</dbReference>
<evidence type="ECO:0000256" key="10">
    <source>
        <dbReference type="ARBA" id="ARBA00022840"/>
    </source>
</evidence>
<dbReference type="InterPro" id="IPR008207">
    <property type="entry name" value="Sig_transdc_His_kin_Hpt_dom"/>
</dbReference>
<dbReference type="GO" id="GO:0000155">
    <property type="term" value="F:phosphorelay sensor kinase activity"/>
    <property type="evidence" value="ECO:0007669"/>
    <property type="project" value="InterPro"/>
</dbReference>
<evidence type="ECO:0000256" key="5">
    <source>
        <dbReference type="ARBA" id="ARBA00022553"/>
    </source>
</evidence>
<dbReference type="SUPFAM" id="SSF158472">
    <property type="entry name" value="HAMP domain-like"/>
    <property type="match status" value="1"/>
</dbReference>
<evidence type="ECO:0000256" key="2">
    <source>
        <dbReference type="ARBA" id="ARBA00004651"/>
    </source>
</evidence>
<dbReference type="EC" id="2.7.13.3" evidence="3"/>
<dbReference type="Gene3D" id="6.10.340.10">
    <property type="match status" value="1"/>
</dbReference>
<dbReference type="Pfam" id="PF02518">
    <property type="entry name" value="HATPase_c"/>
    <property type="match status" value="1"/>
</dbReference>
<dbReference type="PANTHER" id="PTHR45339:SF1">
    <property type="entry name" value="HYBRID SIGNAL TRANSDUCTION HISTIDINE KINASE J"/>
    <property type="match status" value="1"/>
</dbReference>
<dbReference type="InterPro" id="IPR036890">
    <property type="entry name" value="HATPase_C_sf"/>
</dbReference>
<sequence>MKTGSKLSIQNFSIRIKLICLLGVTALLTLFMVSTALIINEKYNTRKTLVGELQSMADFVALNSGPALVFDDEQAALENLASLAAKPEIIVAVLYDKTGSIYSKYSRKSIDAETIISEFRKVYPSPKDTLNQLKDQGILSFLLKDHIHLIRPVIVKGSFLGGIHLIDNMQQVKKRLNAYYLVVGGIVFITLIVVLLLSARMQSFITGPMFEVIDSMHKVSEQKNYQVRVKKQRKDEFGLLVDHFNEMIEEIQARDEELKKYSSGLEKMVELRTEDLSQAKKDLEIMVKNLEKAKEQAEEVSRVKSQFLANMSHEIRTPMNGVLGMTELLLTTRLSENQHRYAETIQNSGESLLEIINDILDFSKIEAGKLELEMIDFNLEQLIEDVSQLLASQAHSKRLELIVAIKRGTRICLKGDPTRLRQVLTNLIGNAIKFTEKGEIVIKVSTTRKDNNRVNLNISIKDTGVGINPQDRVRLFKAFSQLDGSTTRKYGGTGLGLTISRELVSLMGGVLKCDSSPGRGSEFFFTLPMRKNRENPQKTGLINNDTLKGLKVLIIDDNPTNLEILEGQIACFCMKSDSSLRGAEGLKKLQIAQQENVPFDLVLLDMNMPDMDGFEVIRRIKAAPDLKKPSIIMLTSVWISGEDQKAMHSGVDAYLTKPVRQSDLQNSLLKVLSQTLKGERFQAVTRQPSEKEIKPFDLHILVAEDNLTNQEVTMGMLRKFGCRVSLAVNGSQAVEIFLKELPDLVLMDCQMPEMDGYQAAGEIRKHEKALNIRTPIVALTAHALEGDREKCLAAGMDDYLSKPFKSEMLQFIINRWSVSGKDRELQQEINPKKHGSNILHECPENNNSTDNPQSSTVIDPNAIQIIKDLQMEGEPSILPRVINTYIESTESKISDLKCKISKVTVKDLQILAHNLKSSSANMGAMRLSEISKELEMSCRNNAIENAQPCIDEIESEFIKVKSALEMEIRRL</sequence>
<dbReference type="InterPro" id="IPR036641">
    <property type="entry name" value="HPT_dom_sf"/>
</dbReference>
<keyword evidence="13 18" id="KW-0472">Membrane</keyword>
<evidence type="ECO:0000259" key="21">
    <source>
        <dbReference type="PROSITE" id="PS50885"/>
    </source>
</evidence>
<evidence type="ECO:0000256" key="7">
    <source>
        <dbReference type="ARBA" id="ARBA00022692"/>
    </source>
</evidence>
<evidence type="ECO:0000259" key="20">
    <source>
        <dbReference type="PROSITE" id="PS50110"/>
    </source>
</evidence>
<dbReference type="GO" id="GO:0005886">
    <property type="term" value="C:plasma membrane"/>
    <property type="evidence" value="ECO:0007669"/>
    <property type="project" value="UniProtKB-SubCell"/>
</dbReference>
<evidence type="ECO:0000256" key="18">
    <source>
        <dbReference type="SAM" id="Phobius"/>
    </source>
</evidence>
<feature type="domain" description="Response regulatory" evidence="20">
    <location>
        <begin position="699"/>
        <end position="817"/>
    </location>
</feature>
<evidence type="ECO:0000259" key="19">
    <source>
        <dbReference type="PROSITE" id="PS50109"/>
    </source>
</evidence>
<dbReference type="PROSITE" id="PS50885">
    <property type="entry name" value="HAMP"/>
    <property type="match status" value="1"/>
</dbReference>
<feature type="domain" description="HPt" evidence="22">
    <location>
        <begin position="874"/>
        <end position="971"/>
    </location>
</feature>
<reference evidence="24" key="1">
    <citation type="submission" date="2016-10" db="EMBL/GenBank/DDBJ databases">
        <authorList>
            <person name="Varghese N."/>
            <person name="Submissions S."/>
        </authorList>
    </citation>
    <scope>NUCLEOTIDE SEQUENCE [LARGE SCALE GENOMIC DNA]</scope>
    <source>
        <strain evidence="24">DSM 3384</strain>
    </source>
</reference>
<dbReference type="Gene3D" id="1.10.287.130">
    <property type="match status" value="1"/>
</dbReference>
<dbReference type="GO" id="GO:0005524">
    <property type="term" value="F:ATP binding"/>
    <property type="evidence" value="ECO:0007669"/>
    <property type="project" value="UniProtKB-KW"/>
</dbReference>
<dbReference type="InterPro" id="IPR004358">
    <property type="entry name" value="Sig_transdc_His_kin-like_C"/>
</dbReference>
<dbReference type="InterPro" id="IPR011006">
    <property type="entry name" value="CheY-like_superfamily"/>
</dbReference>
<dbReference type="SMART" id="SM00448">
    <property type="entry name" value="REC"/>
    <property type="match status" value="2"/>
</dbReference>
<dbReference type="SMART" id="SM00388">
    <property type="entry name" value="HisKA"/>
    <property type="match status" value="1"/>
</dbReference>
<dbReference type="SUPFAM" id="SSF52172">
    <property type="entry name" value="CheY-like"/>
    <property type="match status" value="2"/>
</dbReference>
<feature type="region of interest" description="Disordered" evidence="17">
    <location>
        <begin position="833"/>
        <end position="856"/>
    </location>
</feature>
<dbReference type="Gene3D" id="3.30.565.10">
    <property type="entry name" value="Histidine kinase-like ATPase, C-terminal domain"/>
    <property type="match status" value="1"/>
</dbReference>
<dbReference type="Pfam" id="PF00072">
    <property type="entry name" value="Response_reg"/>
    <property type="match status" value="2"/>
</dbReference>
<name>A0A1H2JA69_9BACT</name>
<organism evidence="23 24">
    <name type="scientific">Desulfobacula phenolica</name>
    <dbReference type="NCBI Taxonomy" id="90732"/>
    <lineage>
        <taxon>Bacteria</taxon>
        <taxon>Pseudomonadati</taxon>
        <taxon>Thermodesulfobacteriota</taxon>
        <taxon>Desulfobacteria</taxon>
        <taxon>Desulfobacterales</taxon>
        <taxon>Desulfobacteraceae</taxon>
        <taxon>Desulfobacula</taxon>
    </lineage>
</organism>
<dbReference type="Proteomes" id="UP000199608">
    <property type="component" value="Unassembled WGS sequence"/>
</dbReference>
<feature type="compositionally biased region" description="Polar residues" evidence="17">
    <location>
        <begin position="844"/>
        <end position="856"/>
    </location>
</feature>
<proteinExistence type="predicted"/>
<dbReference type="InterPro" id="IPR036097">
    <property type="entry name" value="HisK_dim/P_sf"/>
</dbReference>
<dbReference type="PANTHER" id="PTHR45339">
    <property type="entry name" value="HYBRID SIGNAL TRANSDUCTION HISTIDINE KINASE J"/>
    <property type="match status" value="1"/>
</dbReference>
<feature type="domain" description="Histidine kinase" evidence="19">
    <location>
        <begin position="310"/>
        <end position="531"/>
    </location>
</feature>
<dbReference type="CDD" id="cd16922">
    <property type="entry name" value="HATPase_EvgS-ArcB-TorS-like"/>
    <property type="match status" value="1"/>
</dbReference>
<dbReference type="Pfam" id="PF00672">
    <property type="entry name" value="HAMP"/>
    <property type="match status" value="1"/>
</dbReference>
<feature type="transmembrane region" description="Helical" evidence="18">
    <location>
        <begin position="12"/>
        <end position="39"/>
    </location>
</feature>